<reference evidence="4" key="1">
    <citation type="journal article" date="2019" name="Int. J. Syst. Evol. Microbiol.">
        <title>The Global Catalogue of Microorganisms (GCM) 10K type strain sequencing project: providing services to taxonomists for standard genome sequencing and annotation.</title>
        <authorList>
            <consortium name="The Broad Institute Genomics Platform"/>
            <consortium name="The Broad Institute Genome Sequencing Center for Infectious Disease"/>
            <person name="Wu L."/>
            <person name="Ma J."/>
        </authorList>
    </citation>
    <scope>NUCLEOTIDE SEQUENCE [LARGE SCALE GENOMIC DNA]</scope>
    <source>
        <strain evidence="4">KCTC 42911</strain>
    </source>
</reference>
<keyword evidence="4" id="KW-1185">Reference proteome</keyword>
<feature type="domain" description="Heparinase II/III-like C-terminal" evidence="2">
    <location>
        <begin position="300"/>
        <end position="557"/>
    </location>
</feature>
<evidence type="ECO:0000313" key="3">
    <source>
        <dbReference type="EMBL" id="MFC3614704.1"/>
    </source>
</evidence>
<protein>
    <submittedName>
        <fullName evidence="3">Heparinase II/III family protein</fullName>
    </submittedName>
</protein>
<comment type="subcellular location">
    <subcellularLocation>
        <location evidence="1">Cell envelope</location>
    </subcellularLocation>
</comment>
<evidence type="ECO:0000313" key="4">
    <source>
        <dbReference type="Proteomes" id="UP001595629"/>
    </source>
</evidence>
<evidence type="ECO:0000256" key="1">
    <source>
        <dbReference type="ARBA" id="ARBA00004196"/>
    </source>
</evidence>
<dbReference type="Proteomes" id="UP001595629">
    <property type="component" value="Unassembled WGS sequence"/>
</dbReference>
<accession>A0ABV7TJ07</accession>
<dbReference type="Gene3D" id="1.50.10.100">
    <property type="entry name" value="Chondroitin AC/alginate lyase"/>
    <property type="match status" value="1"/>
</dbReference>
<organism evidence="3 4">
    <name type="scientific">Lutimaribacter marinistellae</name>
    <dbReference type="NCBI Taxonomy" id="1820329"/>
    <lineage>
        <taxon>Bacteria</taxon>
        <taxon>Pseudomonadati</taxon>
        <taxon>Pseudomonadota</taxon>
        <taxon>Alphaproteobacteria</taxon>
        <taxon>Rhodobacterales</taxon>
        <taxon>Roseobacteraceae</taxon>
        <taxon>Lutimaribacter</taxon>
    </lineage>
</organism>
<dbReference type="InterPro" id="IPR012480">
    <property type="entry name" value="Hepar_II_III_C"/>
</dbReference>
<proteinExistence type="predicted"/>
<dbReference type="Pfam" id="PF07940">
    <property type="entry name" value="Hepar_II_III_C"/>
    <property type="match status" value="1"/>
</dbReference>
<name>A0ABV7TJ07_9RHOB</name>
<sequence length="581" mass="63201">MSSPNSMVNRWTRFQNRIHARLSRRHKSATAFVTAPEPRTVGSFARGRQLVAGNLLFAGYLVESKETGLWDVKSPSSAFDDERHGFVWLDDLAAVGDGPARKQAQQWVVGWIAAHERGAGAGWTPELTGRRVIRWINHALFLLRGVDPEQSDAFFRSLAQQTWFLSKRWHAAAPGLPRFEALTGLIYAGLALEGLEEMAEPAVKALTRECASQIDEQGGLPTRNPEELLEVFTLLIWAEAALHEAGRGAPQAHHAAVRRIAPTLRALRHADGGLARFHGGGRGLEGRLDHALAASGVKPSISDGLAMGYVRLSGARTSVIVDASPPPRGAASYNAHASTLAFELTSGRRPLIVNCGSGGSFGTEWRRAGRATPSHSTLCLDGYSSGRLSEPEKGNGREALVDGPTHVPLEREETGAVHRFQGGHDGYAKVFGLTHARTLDLAHDGRTLSGEDMLLAMDDAAKRRFDRAMDATMLSGLGYDVRFHLHPEVDAAIDLGGSAVSMALKSGEIWVFRHDGTAKLALEPSVYLEKGRLKPRAAQQIILSGRAMDYATRIRWSLSKAQDTAIAIRDLHRDDLSFEET</sequence>
<comment type="caution">
    <text evidence="3">The sequence shown here is derived from an EMBL/GenBank/DDBJ whole genome shotgun (WGS) entry which is preliminary data.</text>
</comment>
<gene>
    <name evidence="3" type="ORF">ACFORG_13100</name>
</gene>
<dbReference type="RefSeq" id="WP_386735980.1">
    <property type="nucleotide sequence ID" value="NZ_JBHRXI010000012.1"/>
</dbReference>
<dbReference type="Gene3D" id="2.70.98.70">
    <property type="match status" value="1"/>
</dbReference>
<dbReference type="InterPro" id="IPR008929">
    <property type="entry name" value="Chondroitin_lyas"/>
</dbReference>
<dbReference type="EMBL" id="JBHRXI010000012">
    <property type="protein sequence ID" value="MFC3614704.1"/>
    <property type="molecule type" value="Genomic_DNA"/>
</dbReference>
<evidence type="ECO:0000259" key="2">
    <source>
        <dbReference type="Pfam" id="PF07940"/>
    </source>
</evidence>